<dbReference type="RefSeq" id="WP_044161564.1">
    <property type="nucleotide sequence ID" value="NZ_JACIER010000005.1"/>
</dbReference>
<dbReference type="Proteomes" id="UP000560658">
    <property type="component" value="Unassembled WGS sequence"/>
</dbReference>
<protein>
    <recommendedName>
        <fullName evidence="3">DUF1566 domain-containing protein</fullName>
    </recommendedName>
</protein>
<evidence type="ECO:0000313" key="2">
    <source>
        <dbReference type="Proteomes" id="UP000560658"/>
    </source>
</evidence>
<dbReference type="AlphaFoldDB" id="A0A840D2T0"/>
<evidence type="ECO:0000313" key="1">
    <source>
        <dbReference type="EMBL" id="MBB4043864.1"/>
    </source>
</evidence>
<keyword evidence="2" id="KW-1185">Reference proteome</keyword>
<dbReference type="EMBL" id="JACIER010000005">
    <property type="protein sequence ID" value="MBB4043864.1"/>
    <property type="molecule type" value="Genomic_DNA"/>
</dbReference>
<accession>A0A840D2T0</accession>
<gene>
    <name evidence="1" type="ORF">GGR06_001650</name>
</gene>
<reference evidence="1" key="1">
    <citation type="submission" date="2020-08" db="EMBL/GenBank/DDBJ databases">
        <title>Genomic Encyclopedia of Type Strains, Phase IV (KMG-IV): sequencing the most valuable type-strain genomes for metagenomic binning, comparative biology and taxonomic classification.</title>
        <authorList>
            <person name="Goeker M."/>
        </authorList>
    </citation>
    <scope>NUCLEOTIDE SEQUENCE [LARGE SCALE GENOMIC DNA]</scope>
    <source>
        <strain evidence="1">DSM 105720</strain>
    </source>
</reference>
<sequence length="198" mass="22119">METKGLFTKDTVVDVLEGVFIYTENGNFISPKFWGIHEDHEKATCAAIVNNGTILLIHPQDIEEGDVQLLDWEKSQSGKMHESVKDGLTDFNGAGNTKSLAEAGSEVAKQVLDLPLLGKPWHIPTLGELQLMYDNKVMLGAALLIAGQAPLKDYWYWTSTRRSEKSNFAFYWGNGFWGSSNQYCNYRVRPVSALSLTI</sequence>
<comment type="caution">
    <text evidence="1">The sequence shown here is derived from an EMBL/GenBank/DDBJ whole genome shotgun (WGS) entry which is preliminary data.</text>
</comment>
<proteinExistence type="predicted"/>
<name>A0A840D2T0_9BACE</name>
<evidence type="ECO:0008006" key="3">
    <source>
        <dbReference type="Google" id="ProtNLM"/>
    </source>
</evidence>
<organism evidence="1 2">
    <name type="scientific">Bacteroides reticulotermitis</name>
    <dbReference type="NCBI Taxonomy" id="1133319"/>
    <lineage>
        <taxon>Bacteria</taxon>
        <taxon>Pseudomonadati</taxon>
        <taxon>Bacteroidota</taxon>
        <taxon>Bacteroidia</taxon>
        <taxon>Bacteroidales</taxon>
        <taxon>Bacteroidaceae</taxon>
        <taxon>Bacteroides</taxon>
    </lineage>
</organism>